<dbReference type="Proteomes" id="UP000272942">
    <property type="component" value="Unassembled WGS sequence"/>
</dbReference>
<feature type="compositionally biased region" description="Basic and acidic residues" evidence="1">
    <location>
        <begin position="1"/>
        <end position="12"/>
    </location>
</feature>
<evidence type="ECO:0000313" key="4">
    <source>
        <dbReference type="WBParaSite" id="ECPE_0000920301-mRNA-1"/>
    </source>
</evidence>
<protein>
    <submittedName>
        <fullName evidence="2 4">Uncharacterized protein</fullName>
    </submittedName>
</protein>
<dbReference type="WBParaSite" id="ECPE_0000920301-mRNA-1">
    <property type="protein sequence ID" value="ECPE_0000920301-mRNA-1"/>
    <property type="gene ID" value="ECPE_0000920301"/>
</dbReference>
<accession>A0A183AQE0</accession>
<keyword evidence="3" id="KW-1185">Reference proteome</keyword>
<proteinExistence type="predicted"/>
<evidence type="ECO:0000313" key="2">
    <source>
        <dbReference type="EMBL" id="VDP84913.1"/>
    </source>
</evidence>
<organism evidence="4">
    <name type="scientific">Echinostoma caproni</name>
    <dbReference type="NCBI Taxonomy" id="27848"/>
    <lineage>
        <taxon>Eukaryota</taxon>
        <taxon>Metazoa</taxon>
        <taxon>Spiralia</taxon>
        <taxon>Lophotrochozoa</taxon>
        <taxon>Platyhelminthes</taxon>
        <taxon>Trematoda</taxon>
        <taxon>Digenea</taxon>
        <taxon>Plagiorchiida</taxon>
        <taxon>Echinostomata</taxon>
        <taxon>Echinostomatoidea</taxon>
        <taxon>Echinostomatidae</taxon>
        <taxon>Echinostoma</taxon>
    </lineage>
</organism>
<sequence length="224" mass="24337">MMRLPRIRELNDTHPLSTSTPYIDAAVPEPPIPDWPRALELTPINTQHSSPRPPWNVSDMTSDDSCRMPLLNHDAAPTIAARFTLSSLDTCTRDQGPVAPTASPSDEQSVLLSPASSAYGNKMPQSLSPSCSSFHVGDDASAPAERAQSLCDVGRTSERIFGSATADVDVLNPTVSGLFHRLLEMESHIYELQTRLDTDLNRIHTLVQAVPTLQNNSRQTSAPA</sequence>
<name>A0A183AQE0_9TREM</name>
<dbReference type="EMBL" id="UZAN01047018">
    <property type="protein sequence ID" value="VDP84913.1"/>
    <property type="molecule type" value="Genomic_DNA"/>
</dbReference>
<reference evidence="2 3" key="2">
    <citation type="submission" date="2018-11" db="EMBL/GenBank/DDBJ databases">
        <authorList>
            <consortium name="Pathogen Informatics"/>
        </authorList>
    </citation>
    <scope>NUCLEOTIDE SEQUENCE [LARGE SCALE GENOMIC DNA]</scope>
    <source>
        <strain evidence="2 3">Egypt</strain>
    </source>
</reference>
<feature type="region of interest" description="Disordered" evidence="1">
    <location>
        <begin position="1"/>
        <end position="24"/>
    </location>
</feature>
<dbReference type="AlphaFoldDB" id="A0A183AQE0"/>
<evidence type="ECO:0000256" key="1">
    <source>
        <dbReference type="SAM" id="MobiDB-lite"/>
    </source>
</evidence>
<evidence type="ECO:0000313" key="3">
    <source>
        <dbReference type="Proteomes" id="UP000272942"/>
    </source>
</evidence>
<reference evidence="4" key="1">
    <citation type="submission" date="2016-06" db="UniProtKB">
        <authorList>
            <consortium name="WormBaseParasite"/>
        </authorList>
    </citation>
    <scope>IDENTIFICATION</scope>
</reference>
<gene>
    <name evidence="2" type="ORF">ECPE_LOCUS9175</name>
</gene>